<dbReference type="InterPro" id="IPR033562">
    <property type="entry name" value="PLPL"/>
</dbReference>
<dbReference type="SUPFAM" id="SSF52151">
    <property type="entry name" value="FabD/lysophospholipase-like"/>
    <property type="match status" value="1"/>
</dbReference>
<proteinExistence type="predicted"/>
<feature type="domain" description="PNPLA" evidence="3">
    <location>
        <begin position="73"/>
        <end position="129"/>
    </location>
</feature>
<feature type="short sequence motif" description="GXSXG" evidence="2">
    <location>
        <begin position="108"/>
        <end position="112"/>
    </location>
</feature>
<dbReference type="GO" id="GO:0004806">
    <property type="term" value="F:triacylglycerol lipase activity"/>
    <property type="evidence" value="ECO:0007669"/>
    <property type="project" value="TreeGrafter"/>
</dbReference>
<reference evidence="4 5" key="2">
    <citation type="submission" date="2018-11" db="EMBL/GenBank/DDBJ databases">
        <authorList>
            <consortium name="Pathogen Informatics"/>
        </authorList>
    </citation>
    <scope>NUCLEOTIDE SEQUENCE [LARGE SCALE GENOMIC DNA]</scope>
</reference>
<dbReference type="Proteomes" id="UP000267606">
    <property type="component" value="Unassembled WGS sequence"/>
</dbReference>
<dbReference type="PANTHER" id="PTHR12406:SF38">
    <property type="entry name" value="PNPLA DOMAIN-CONTAINING PROTEIN"/>
    <property type="match status" value="1"/>
</dbReference>
<dbReference type="AlphaFoldDB" id="A0A183HFS0"/>
<evidence type="ECO:0000313" key="4">
    <source>
        <dbReference type="EMBL" id="VDO46196.1"/>
    </source>
</evidence>
<comment type="caution">
    <text evidence="2">Lacks conserved residue(s) required for the propagation of feature annotation.</text>
</comment>
<dbReference type="PROSITE" id="PS51635">
    <property type="entry name" value="PNPLA"/>
    <property type="match status" value="1"/>
</dbReference>
<dbReference type="GO" id="GO:0055088">
    <property type="term" value="P:lipid homeostasis"/>
    <property type="evidence" value="ECO:0007669"/>
    <property type="project" value="TreeGrafter"/>
</dbReference>
<feature type="short sequence motif" description="GXGXXG" evidence="2">
    <location>
        <begin position="77"/>
        <end position="82"/>
    </location>
</feature>
<evidence type="ECO:0000313" key="5">
    <source>
        <dbReference type="Proteomes" id="UP000267606"/>
    </source>
</evidence>
<accession>A0A183HFS0</accession>
<dbReference type="Gene3D" id="3.40.1090.10">
    <property type="entry name" value="Cytosolic phospholipase A2 catalytic domain"/>
    <property type="match status" value="1"/>
</dbReference>
<sequence>MHHYRTVNEVKENFEIENNRKNKDCDLDQIFASINYRFYGAADCNILRIKPFCKLLFASFSYDIKMGEGDIALSFSGCGFLGVYHFGVLQELNRDGKALMKRVKRCAGASAGSLAAALWTFLPDDAEVI</sequence>
<organism evidence="6">
    <name type="scientific">Onchocerca flexuosa</name>
    <dbReference type="NCBI Taxonomy" id="387005"/>
    <lineage>
        <taxon>Eukaryota</taxon>
        <taxon>Metazoa</taxon>
        <taxon>Ecdysozoa</taxon>
        <taxon>Nematoda</taxon>
        <taxon>Chromadorea</taxon>
        <taxon>Rhabditida</taxon>
        <taxon>Spirurina</taxon>
        <taxon>Spiruromorpha</taxon>
        <taxon>Filarioidea</taxon>
        <taxon>Onchocercidae</taxon>
        <taxon>Onchocerca</taxon>
    </lineage>
</organism>
<dbReference type="GO" id="GO:0005811">
    <property type="term" value="C:lipid droplet"/>
    <property type="evidence" value="ECO:0007669"/>
    <property type="project" value="TreeGrafter"/>
</dbReference>
<evidence type="ECO:0000259" key="3">
    <source>
        <dbReference type="PROSITE" id="PS51635"/>
    </source>
</evidence>
<dbReference type="STRING" id="387005.A0A183HFS0"/>
<reference evidence="6" key="1">
    <citation type="submission" date="2016-06" db="UniProtKB">
        <authorList>
            <consortium name="WormBaseParasite"/>
        </authorList>
    </citation>
    <scope>IDENTIFICATION</scope>
</reference>
<evidence type="ECO:0000313" key="6">
    <source>
        <dbReference type="WBParaSite" id="OFLC_0000633101-mRNA-1"/>
    </source>
</evidence>
<gene>
    <name evidence="4" type="ORF">OFLC_LOCUS6333</name>
</gene>
<dbReference type="InterPro" id="IPR016035">
    <property type="entry name" value="Acyl_Trfase/lysoPLipase"/>
</dbReference>
<dbReference type="InterPro" id="IPR002641">
    <property type="entry name" value="PNPLA_dom"/>
</dbReference>
<dbReference type="GO" id="GO:0019433">
    <property type="term" value="P:triglyceride catabolic process"/>
    <property type="evidence" value="ECO:0007669"/>
    <property type="project" value="TreeGrafter"/>
</dbReference>
<keyword evidence="5" id="KW-1185">Reference proteome</keyword>
<dbReference type="WBParaSite" id="OFLC_0000633101-mRNA-1">
    <property type="protein sequence ID" value="OFLC_0000633101-mRNA-1"/>
    <property type="gene ID" value="OFLC_0000633101"/>
</dbReference>
<protein>
    <submittedName>
        <fullName evidence="6">PNPLA domain-containing protein</fullName>
    </submittedName>
</protein>
<dbReference type="Pfam" id="PF01734">
    <property type="entry name" value="Patatin"/>
    <property type="match status" value="1"/>
</dbReference>
<dbReference type="PANTHER" id="PTHR12406">
    <property type="entry name" value="CALCIUM-INDEPENDENT PHOSPHOLIPASE A2 IPLA2 -RELATED"/>
    <property type="match status" value="1"/>
</dbReference>
<evidence type="ECO:0000256" key="2">
    <source>
        <dbReference type="PROSITE-ProRule" id="PRU01161"/>
    </source>
</evidence>
<dbReference type="GO" id="GO:0016020">
    <property type="term" value="C:membrane"/>
    <property type="evidence" value="ECO:0007669"/>
    <property type="project" value="TreeGrafter"/>
</dbReference>
<name>A0A183HFS0_9BILA</name>
<dbReference type="GO" id="GO:0005737">
    <property type="term" value="C:cytoplasm"/>
    <property type="evidence" value="ECO:0007669"/>
    <property type="project" value="TreeGrafter"/>
</dbReference>
<evidence type="ECO:0000256" key="1">
    <source>
        <dbReference type="ARBA" id="ARBA00023098"/>
    </source>
</evidence>
<dbReference type="EMBL" id="UZAJ01005964">
    <property type="protein sequence ID" value="VDO46196.1"/>
    <property type="molecule type" value="Genomic_DNA"/>
</dbReference>
<keyword evidence="1" id="KW-0443">Lipid metabolism</keyword>